<dbReference type="Proteomes" id="UP000094455">
    <property type="component" value="Unassembled WGS sequence"/>
</dbReference>
<dbReference type="RefSeq" id="XP_019016313.1">
    <property type="nucleotide sequence ID" value="XM_019159989.1"/>
</dbReference>
<sequence>MFFQKVKRTQSLNPYCSVMNTFKQCRSFCLLGDYLKDEILLPTNLKNSSQSLYLENLLSRWNFQKALGWKIEKSYIFDIIDDPILELEMKYKLPLLSIAVMRTHPQLRKSFCKKMASKERIFSENETYMIDWESFSTLKLESGMAENETNTKLTISLMLLTNDNDRCLKLSDIENDCKAKSTTIHQSIPINLSQDFDETWKNNTHNVLGEEGGASLSHHSNSEDKTFLQVHCDTTVTDDEVQSSKIKFTDLPSTPKVVHVKPSEKSESASTKRMMSEVSSITLKKRKRENLTQFDFSKNYPDLDVLNQTTGSFYQLPEIVLPKTQATSRELMNKFRKQDFPPNVERAKILDYSEIDLDETVLNIPPSQVCNVMLNVNFATKFGAAFRQFSNILENTNRVM</sequence>
<name>A0A1E3NGC7_9ASCO</name>
<accession>A0A1E3NGC7</accession>
<proteinExistence type="predicted"/>
<dbReference type="GeneID" id="30176676"/>
<keyword evidence="2" id="KW-1185">Reference proteome</keyword>
<reference evidence="1 2" key="1">
    <citation type="journal article" date="2016" name="Proc. Natl. Acad. Sci. U.S.A.">
        <title>Comparative genomics of biotechnologically important yeasts.</title>
        <authorList>
            <person name="Riley R."/>
            <person name="Haridas S."/>
            <person name="Wolfe K.H."/>
            <person name="Lopes M.R."/>
            <person name="Hittinger C.T."/>
            <person name="Goeker M."/>
            <person name="Salamov A.A."/>
            <person name="Wisecaver J.H."/>
            <person name="Long T.M."/>
            <person name="Calvey C.H."/>
            <person name="Aerts A.L."/>
            <person name="Barry K.W."/>
            <person name="Choi C."/>
            <person name="Clum A."/>
            <person name="Coughlan A.Y."/>
            <person name="Deshpande S."/>
            <person name="Douglass A.P."/>
            <person name="Hanson S.J."/>
            <person name="Klenk H.-P."/>
            <person name="LaButti K.M."/>
            <person name="Lapidus A."/>
            <person name="Lindquist E.A."/>
            <person name="Lipzen A.M."/>
            <person name="Meier-Kolthoff J.P."/>
            <person name="Ohm R.A."/>
            <person name="Otillar R.P."/>
            <person name="Pangilinan J.L."/>
            <person name="Peng Y."/>
            <person name="Rokas A."/>
            <person name="Rosa C.A."/>
            <person name="Scheuner C."/>
            <person name="Sibirny A.A."/>
            <person name="Slot J.C."/>
            <person name="Stielow J.B."/>
            <person name="Sun H."/>
            <person name="Kurtzman C.P."/>
            <person name="Blackwell M."/>
            <person name="Grigoriev I.V."/>
            <person name="Jeffries T.W."/>
        </authorList>
    </citation>
    <scope>NUCLEOTIDE SEQUENCE [LARGE SCALE GENOMIC DNA]</scope>
    <source>
        <strain evidence="1 2">NRRL Y-2026</strain>
    </source>
</reference>
<dbReference type="EMBL" id="KV454005">
    <property type="protein sequence ID" value="ODQ45200.1"/>
    <property type="molecule type" value="Genomic_DNA"/>
</dbReference>
<dbReference type="OrthoDB" id="3997868at2759"/>
<evidence type="ECO:0000313" key="1">
    <source>
        <dbReference type="EMBL" id="ODQ45200.1"/>
    </source>
</evidence>
<organism evidence="1 2">
    <name type="scientific">Pichia membranifaciens NRRL Y-2026</name>
    <dbReference type="NCBI Taxonomy" id="763406"/>
    <lineage>
        <taxon>Eukaryota</taxon>
        <taxon>Fungi</taxon>
        <taxon>Dikarya</taxon>
        <taxon>Ascomycota</taxon>
        <taxon>Saccharomycotina</taxon>
        <taxon>Pichiomycetes</taxon>
        <taxon>Pichiales</taxon>
        <taxon>Pichiaceae</taxon>
        <taxon>Pichia</taxon>
    </lineage>
</organism>
<gene>
    <name evidence="1" type="ORF">PICMEDRAFT_12934</name>
</gene>
<protein>
    <submittedName>
        <fullName evidence="1">Uncharacterized protein</fullName>
    </submittedName>
</protein>
<evidence type="ECO:0000313" key="2">
    <source>
        <dbReference type="Proteomes" id="UP000094455"/>
    </source>
</evidence>
<dbReference type="AlphaFoldDB" id="A0A1E3NGC7"/>